<evidence type="ECO:0000313" key="2">
    <source>
        <dbReference type="Proteomes" id="UP000319897"/>
    </source>
</evidence>
<comment type="caution">
    <text evidence="1">The sequence shown here is derived from an EMBL/GenBank/DDBJ whole genome shotgun (WGS) entry which is preliminary data.</text>
</comment>
<gene>
    <name evidence="1" type="ORF">FJQ54_13040</name>
</gene>
<sequence length="350" mass="39387">MTPDQLAECRFVGSSVDWLDVRVRSDFFEARDKLLDALGGEVARSKLEAFDPPNRMGYEFGVKVTSAPAVGSLSLVGGHRAARGWSMFSGSQRCADWLWRFLRVESTDVLAQGRLHQVNRVDAAFDFMYSGPPELLFRHGLSMCAEYDLANYREGRPGRGETLYMGWEKKPACERKRTNSAPIYAARLYQKGYEQGAGIGAIGISPDWWRFEVMLRPDKPASKERAFMLSVDQIGDGTRWTRAFLNSLGYEFSERKPHAISSPVEAVAVGKRAVAVKNLRSLSHMTDQYAAAAQSLAELVGWDRVETIVMDALRETREGRKPGDGLRRLADDIWTDDHAPEFRELRDTTH</sequence>
<dbReference type="RefSeq" id="WP_140928863.1">
    <property type="nucleotide sequence ID" value="NZ_VFSU01000030.1"/>
</dbReference>
<dbReference type="EMBL" id="VFSU01000030">
    <property type="protein sequence ID" value="TPE59416.1"/>
    <property type="molecule type" value="Genomic_DNA"/>
</dbReference>
<name>A0A501XFV4_9SPHN</name>
<keyword evidence="2" id="KW-1185">Reference proteome</keyword>
<accession>A0A501XFV4</accession>
<proteinExistence type="predicted"/>
<reference evidence="1 2" key="1">
    <citation type="submission" date="2019-06" db="EMBL/GenBank/DDBJ databases">
        <authorList>
            <person name="Lee I."/>
            <person name="Jang G.I."/>
            <person name="Hwang C.Y."/>
        </authorList>
    </citation>
    <scope>NUCLEOTIDE SEQUENCE [LARGE SCALE GENOMIC DNA]</scope>
    <source>
        <strain evidence="1 2">PAMC 28131</strain>
    </source>
</reference>
<protein>
    <submittedName>
        <fullName evidence="1">Replication initiation factor domain-containing protein</fullName>
    </submittedName>
</protein>
<organism evidence="1 2">
    <name type="scientific">Sandaracinobacter neustonicus</name>
    <dbReference type="NCBI Taxonomy" id="1715348"/>
    <lineage>
        <taxon>Bacteria</taxon>
        <taxon>Pseudomonadati</taxon>
        <taxon>Pseudomonadota</taxon>
        <taxon>Alphaproteobacteria</taxon>
        <taxon>Sphingomonadales</taxon>
        <taxon>Sphingosinicellaceae</taxon>
        <taxon>Sandaracinobacter</taxon>
    </lineage>
</organism>
<keyword evidence="1" id="KW-0396">Initiation factor</keyword>
<evidence type="ECO:0000313" key="1">
    <source>
        <dbReference type="EMBL" id="TPE59416.1"/>
    </source>
</evidence>
<dbReference type="GO" id="GO:0003743">
    <property type="term" value="F:translation initiation factor activity"/>
    <property type="evidence" value="ECO:0007669"/>
    <property type="project" value="UniProtKB-KW"/>
</dbReference>
<dbReference type="Proteomes" id="UP000319897">
    <property type="component" value="Unassembled WGS sequence"/>
</dbReference>
<dbReference type="AlphaFoldDB" id="A0A501XFV4"/>
<keyword evidence="1" id="KW-0648">Protein biosynthesis</keyword>